<name>A0A7G9L287_9SPHN</name>
<reference evidence="1 2" key="1">
    <citation type="submission" date="2020-08" db="EMBL/GenBank/DDBJ databases">
        <title>Sphingomonas sp. sand1-3 16S ribosomal RNA gene Genome sequencing and assembly.</title>
        <authorList>
            <person name="Kang M."/>
        </authorList>
    </citation>
    <scope>NUCLEOTIDE SEQUENCE [LARGE SCALE GENOMIC DNA]</scope>
    <source>
        <strain evidence="2">sand1-3</strain>
    </source>
</reference>
<evidence type="ECO:0000313" key="1">
    <source>
        <dbReference type="EMBL" id="QNM82736.1"/>
    </source>
</evidence>
<accession>A0A7G9L287</accession>
<organism evidence="1 2">
    <name type="scientific">Sphingomonas sabuli</name>
    <dbReference type="NCBI Taxonomy" id="2764186"/>
    <lineage>
        <taxon>Bacteria</taxon>
        <taxon>Pseudomonadati</taxon>
        <taxon>Pseudomonadota</taxon>
        <taxon>Alphaproteobacteria</taxon>
        <taxon>Sphingomonadales</taxon>
        <taxon>Sphingomonadaceae</taxon>
        <taxon>Sphingomonas</taxon>
    </lineage>
</organism>
<evidence type="ECO:0000313" key="2">
    <source>
        <dbReference type="Proteomes" id="UP000515861"/>
    </source>
</evidence>
<gene>
    <name evidence="1" type="ORF">H8M03_12220</name>
</gene>
<sequence>MRVAVLLACALAGCGSNEPTVIDGSSAQAFEASVSRAREDLPDGDRMTFDRAIRTVGGRWMGNPDPDKAARVTFNGMTAAEIVADQEARETGG</sequence>
<dbReference type="AlphaFoldDB" id="A0A7G9L287"/>
<dbReference type="KEGG" id="ssau:H8M03_12220"/>
<dbReference type="Pfam" id="PF20404">
    <property type="entry name" value="DUF6694"/>
    <property type="match status" value="1"/>
</dbReference>
<proteinExistence type="predicted"/>
<dbReference type="RefSeq" id="WP_187479691.1">
    <property type="nucleotide sequence ID" value="NZ_CP060697.1"/>
</dbReference>
<dbReference type="EMBL" id="CP060697">
    <property type="protein sequence ID" value="QNM82736.1"/>
    <property type="molecule type" value="Genomic_DNA"/>
</dbReference>
<dbReference type="InterPro" id="IPR046516">
    <property type="entry name" value="DUF6694"/>
</dbReference>
<protein>
    <submittedName>
        <fullName evidence="1">Uncharacterized protein</fullName>
    </submittedName>
</protein>
<dbReference type="Proteomes" id="UP000515861">
    <property type="component" value="Chromosome"/>
</dbReference>
<keyword evidence="2" id="KW-1185">Reference proteome</keyword>